<evidence type="ECO:0000313" key="2">
    <source>
        <dbReference type="Proteomes" id="UP001141183"/>
    </source>
</evidence>
<name>A0A9X3XMP6_9CLOT</name>
<dbReference type="Proteomes" id="UP001141183">
    <property type="component" value="Unassembled WGS sequence"/>
</dbReference>
<evidence type="ECO:0000313" key="1">
    <source>
        <dbReference type="EMBL" id="MDC4241968.1"/>
    </source>
</evidence>
<protein>
    <submittedName>
        <fullName evidence="1">Uncharacterized protein</fullName>
    </submittedName>
</protein>
<accession>A0A9X3XMP6</accession>
<reference evidence="1" key="1">
    <citation type="submission" date="2022-05" db="EMBL/GenBank/DDBJ databases">
        <title>Draft genome sequence of Clostridium tertium strain CP3 isolated from Peru.</title>
        <authorList>
            <person name="Hurtado R."/>
            <person name="Lima L."/>
            <person name="Sousa T."/>
            <person name="Jaiswal A.K."/>
            <person name="Tiwari S."/>
            <person name="Maturrano L."/>
            <person name="Brenig B."/>
            <person name="Azevedo V."/>
        </authorList>
    </citation>
    <scope>NUCLEOTIDE SEQUENCE</scope>
    <source>
        <strain evidence="1">CP3</strain>
    </source>
</reference>
<comment type="caution">
    <text evidence="1">The sequence shown here is derived from an EMBL/GenBank/DDBJ whole genome shotgun (WGS) entry which is preliminary data.</text>
</comment>
<dbReference type="AlphaFoldDB" id="A0A9X3XMP6"/>
<dbReference type="RefSeq" id="WP_272470656.1">
    <property type="nucleotide sequence ID" value="NZ_JAMRYU010000022.1"/>
</dbReference>
<gene>
    <name evidence="1" type="ORF">NE398_17680</name>
</gene>
<sequence length="64" mass="7730">MIAKELKINDLVEFNFKNEKLQGLIKFIHINKKLVRVRVIKNGRRCWHEWIRINDLKSISDRGN</sequence>
<proteinExistence type="predicted"/>
<organism evidence="1 2">
    <name type="scientific">Clostridium tertium</name>
    <dbReference type="NCBI Taxonomy" id="1559"/>
    <lineage>
        <taxon>Bacteria</taxon>
        <taxon>Bacillati</taxon>
        <taxon>Bacillota</taxon>
        <taxon>Clostridia</taxon>
        <taxon>Eubacteriales</taxon>
        <taxon>Clostridiaceae</taxon>
        <taxon>Clostridium</taxon>
    </lineage>
</organism>
<keyword evidence="2" id="KW-1185">Reference proteome</keyword>
<dbReference type="EMBL" id="JAMRYU010000022">
    <property type="protein sequence ID" value="MDC4241968.1"/>
    <property type="molecule type" value="Genomic_DNA"/>
</dbReference>